<dbReference type="Pfam" id="PF03692">
    <property type="entry name" value="CxxCxxCC"/>
    <property type="match status" value="1"/>
</dbReference>
<proteinExistence type="predicted"/>
<reference evidence="1 2" key="1">
    <citation type="submission" date="2019-03" db="EMBL/GenBank/DDBJ databases">
        <title>Genomic Encyclopedia of Type Strains, Phase IV (KMG-IV): sequencing the most valuable type-strain genomes for metagenomic binning, comparative biology and taxonomic classification.</title>
        <authorList>
            <person name="Goeker M."/>
        </authorList>
    </citation>
    <scope>NUCLEOTIDE SEQUENCE [LARGE SCALE GENOMIC DNA]</scope>
    <source>
        <strain evidence="1 2">DSM 25082</strain>
    </source>
</reference>
<dbReference type="AlphaFoldDB" id="A0A4R6MSB0"/>
<sequence length="107" mass="11467">MSESESSNPCLSCGACCASYRVSFHWAETPPGLDESLLQRLGPQQLCMSGTAYGAPRCVALQGEIGRAVSCGVYAHRPPPCDELKPGQPQCQRARARHGLPALELRP</sequence>
<gene>
    <name evidence="1" type="ORF">DFR39_11326</name>
</gene>
<accession>A0A4R6MSB0</accession>
<evidence type="ECO:0000313" key="2">
    <source>
        <dbReference type="Proteomes" id="UP000295357"/>
    </source>
</evidence>
<protein>
    <submittedName>
        <fullName evidence="1">Uncharacterized protein</fullName>
    </submittedName>
</protein>
<dbReference type="Proteomes" id="UP000295357">
    <property type="component" value="Unassembled WGS sequence"/>
</dbReference>
<dbReference type="OrthoDB" id="196483at2"/>
<organism evidence="1 2">
    <name type="scientific">Roseateles asaccharophilus</name>
    <dbReference type="NCBI Taxonomy" id="582607"/>
    <lineage>
        <taxon>Bacteria</taxon>
        <taxon>Pseudomonadati</taxon>
        <taxon>Pseudomonadota</taxon>
        <taxon>Betaproteobacteria</taxon>
        <taxon>Burkholderiales</taxon>
        <taxon>Sphaerotilaceae</taxon>
        <taxon>Roseateles</taxon>
    </lineage>
</organism>
<dbReference type="InterPro" id="IPR005358">
    <property type="entry name" value="Puta_zinc/iron-chelating_dom"/>
</dbReference>
<dbReference type="EMBL" id="SNXE01000013">
    <property type="protein sequence ID" value="TDP04915.1"/>
    <property type="molecule type" value="Genomic_DNA"/>
</dbReference>
<name>A0A4R6MSB0_9BURK</name>
<keyword evidence="2" id="KW-1185">Reference proteome</keyword>
<evidence type="ECO:0000313" key="1">
    <source>
        <dbReference type="EMBL" id="TDP04915.1"/>
    </source>
</evidence>
<dbReference type="RefSeq" id="WP_133605425.1">
    <property type="nucleotide sequence ID" value="NZ_JAUFPJ010000012.1"/>
</dbReference>
<comment type="caution">
    <text evidence="1">The sequence shown here is derived from an EMBL/GenBank/DDBJ whole genome shotgun (WGS) entry which is preliminary data.</text>
</comment>